<sequence length="131" mass="15839">MFQNIKSLIYPLLISNPSFTSFYNDNRLDKSFIVSYDNGFYKASGTYNYLSRYSDKVSIQNSCNKDSIQTYLKLYHNDDRYYEKIIYDMIYLKNDDKPYHCELQYLLYKNDLPIKLCDIDEYLLKEFKILN</sequence>
<dbReference type="EMBL" id="MN739424">
    <property type="protein sequence ID" value="QHT04223.1"/>
    <property type="molecule type" value="Genomic_DNA"/>
</dbReference>
<proteinExistence type="predicted"/>
<evidence type="ECO:0000313" key="1">
    <source>
        <dbReference type="EMBL" id="QHT04223.1"/>
    </source>
</evidence>
<reference evidence="1" key="1">
    <citation type="journal article" date="2020" name="Nature">
        <title>Giant virus diversity and host interactions through global metagenomics.</title>
        <authorList>
            <person name="Schulz F."/>
            <person name="Roux S."/>
            <person name="Paez-Espino D."/>
            <person name="Jungbluth S."/>
            <person name="Walsh D.A."/>
            <person name="Denef V.J."/>
            <person name="McMahon K.D."/>
            <person name="Konstantinidis K.T."/>
            <person name="Eloe-Fadrosh E.A."/>
            <person name="Kyrpides N.C."/>
            <person name="Woyke T."/>
        </authorList>
    </citation>
    <scope>NUCLEOTIDE SEQUENCE</scope>
    <source>
        <strain evidence="1">GVMAG-M-3300021185-45</strain>
    </source>
</reference>
<accession>A0A6C0CIV3</accession>
<name>A0A6C0CIV3_9ZZZZ</name>
<dbReference type="AlphaFoldDB" id="A0A6C0CIV3"/>
<protein>
    <submittedName>
        <fullName evidence="1">Uncharacterized protein</fullName>
    </submittedName>
</protein>
<organism evidence="1">
    <name type="scientific">viral metagenome</name>
    <dbReference type="NCBI Taxonomy" id="1070528"/>
    <lineage>
        <taxon>unclassified sequences</taxon>
        <taxon>metagenomes</taxon>
        <taxon>organismal metagenomes</taxon>
    </lineage>
</organism>